<feature type="transmembrane region" description="Helical" evidence="1">
    <location>
        <begin position="82"/>
        <end position="101"/>
    </location>
</feature>
<gene>
    <name evidence="2" type="ORF">DES48_109121</name>
</gene>
<feature type="transmembrane region" description="Helical" evidence="1">
    <location>
        <begin position="108"/>
        <end position="126"/>
    </location>
</feature>
<keyword evidence="1" id="KW-0472">Membrane</keyword>
<feature type="transmembrane region" description="Helical" evidence="1">
    <location>
        <begin position="60"/>
        <end position="76"/>
    </location>
</feature>
<evidence type="ECO:0000313" key="3">
    <source>
        <dbReference type="Proteomes" id="UP000252254"/>
    </source>
</evidence>
<protein>
    <recommendedName>
        <fullName evidence="4">DUF4129 domain-containing protein</fullName>
    </recommendedName>
</protein>
<feature type="transmembrane region" description="Helical" evidence="1">
    <location>
        <begin position="253"/>
        <end position="272"/>
    </location>
</feature>
<dbReference type="STRING" id="200904.GCA_900168775_03518"/>
<organism evidence="2 3">
    <name type="scientific">Paraliobacillus ryukyuensis</name>
    <dbReference type="NCBI Taxonomy" id="200904"/>
    <lineage>
        <taxon>Bacteria</taxon>
        <taxon>Bacillati</taxon>
        <taxon>Bacillota</taxon>
        <taxon>Bacilli</taxon>
        <taxon>Bacillales</taxon>
        <taxon>Bacillaceae</taxon>
        <taxon>Paraliobacillus</taxon>
    </lineage>
</organism>
<evidence type="ECO:0000313" key="2">
    <source>
        <dbReference type="EMBL" id="RBO95282.1"/>
    </source>
</evidence>
<accession>A0A366DYY9</accession>
<reference evidence="2 3" key="1">
    <citation type="submission" date="2018-06" db="EMBL/GenBank/DDBJ databases">
        <title>Genomic Encyclopedia of Type Strains, Phase IV (KMG-IV): sequencing the most valuable type-strain genomes for metagenomic binning, comparative biology and taxonomic classification.</title>
        <authorList>
            <person name="Goeker M."/>
        </authorList>
    </citation>
    <scope>NUCLEOTIDE SEQUENCE [LARGE SCALE GENOMIC DNA]</scope>
    <source>
        <strain evidence="2 3">DSM 15140</strain>
    </source>
</reference>
<feature type="transmembrane region" description="Helical" evidence="1">
    <location>
        <begin position="36"/>
        <end position="53"/>
    </location>
</feature>
<feature type="transmembrane region" description="Helical" evidence="1">
    <location>
        <begin position="163"/>
        <end position="181"/>
    </location>
</feature>
<comment type="caution">
    <text evidence="2">The sequence shown here is derived from an EMBL/GenBank/DDBJ whole genome shotgun (WGS) entry which is preliminary data.</text>
</comment>
<keyword evidence="1" id="KW-0812">Transmembrane</keyword>
<dbReference type="AlphaFoldDB" id="A0A366DYY9"/>
<feature type="transmembrane region" description="Helical" evidence="1">
    <location>
        <begin position="132"/>
        <end position="151"/>
    </location>
</feature>
<keyword evidence="1" id="KW-1133">Transmembrane helix</keyword>
<evidence type="ECO:0008006" key="4">
    <source>
        <dbReference type="Google" id="ProtNLM"/>
    </source>
</evidence>
<dbReference type="EMBL" id="QNRI01000009">
    <property type="protein sequence ID" value="RBO95282.1"/>
    <property type="molecule type" value="Genomic_DNA"/>
</dbReference>
<keyword evidence="3" id="KW-1185">Reference proteome</keyword>
<sequence>MNNGVFIKRIQWINELILFYLALNPLVYLFEHTHLLRGYLLLLLISIVCFPSARKTSTTYFPIVIIAAMILLIAQFGLNYSIITSLVIAAFFSWRFLVYEIKQELTDHYKLLITSMMVLLISLFVYSSTATLLMGIVQFIILIATPILLSYNKSIKHRLQTVMLFLISLMAGVTGMVYLVYPSLQFIFQKTMQLLVNVGFLSLSTLDRVLNISSLQKQDQGQAPQIAFESPKLLPNQTIPNEATGEEQTNWEFVIYAILISIIVAILVFLLFKWSKRKISVTTNNAYQADVHVQQLDTHDHSMSIITNRRDKPSNIVRRLFYSFEQYCHQHGVGRGRGETVEEWFTRINLPIEDISLYFHIRYNHHVNTPHEVQDFRENLAQLRKEIKQHEK</sequence>
<proteinExistence type="predicted"/>
<dbReference type="RefSeq" id="WP_113869672.1">
    <property type="nucleotide sequence ID" value="NZ_BAABQN010000006.1"/>
</dbReference>
<name>A0A366DYY9_9BACI</name>
<evidence type="ECO:0000256" key="1">
    <source>
        <dbReference type="SAM" id="Phobius"/>
    </source>
</evidence>
<feature type="transmembrane region" description="Helical" evidence="1">
    <location>
        <begin position="12"/>
        <end position="30"/>
    </location>
</feature>
<dbReference type="Proteomes" id="UP000252254">
    <property type="component" value="Unassembled WGS sequence"/>
</dbReference>